<gene>
    <name evidence="2" type="ORF">GCM10010302_66620</name>
</gene>
<evidence type="ECO:0000256" key="1">
    <source>
        <dbReference type="SAM" id="SignalP"/>
    </source>
</evidence>
<feature type="chain" id="PRO_5046733240" description="DUF5666 domain-containing protein" evidence="1">
    <location>
        <begin position="28"/>
        <end position="132"/>
    </location>
</feature>
<dbReference type="EMBL" id="BAAABV010000028">
    <property type="protein sequence ID" value="GAA0318235.1"/>
    <property type="molecule type" value="Genomic_DNA"/>
</dbReference>
<proteinExistence type="predicted"/>
<organism evidence="2 3">
    <name type="scientific">Streptomyces polychromogenes</name>
    <dbReference type="NCBI Taxonomy" id="67342"/>
    <lineage>
        <taxon>Bacteria</taxon>
        <taxon>Bacillati</taxon>
        <taxon>Actinomycetota</taxon>
        <taxon>Actinomycetes</taxon>
        <taxon>Kitasatosporales</taxon>
        <taxon>Streptomycetaceae</taxon>
        <taxon>Streptomyces</taxon>
    </lineage>
</organism>
<protein>
    <recommendedName>
        <fullName evidence="4">DUF5666 domain-containing protein</fullName>
    </recommendedName>
</protein>
<evidence type="ECO:0000313" key="2">
    <source>
        <dbReference type="EMBL" id="GAA0318235.1"/>
    </source>
</evidence>
<keyword evidence="1" id="KW-0732">Signal</keyword>
<dbReference type="RefSeq" id="WP_344167548.1">
    <property type="nucleotide sequence ID" value="NZ_BAAABV010000028.1"/>
</dbReference>
<evidence type="ECO:0000313" key="3">
    <source>
        <dbReference type="Proteomes" id="UP001501867"/>
    </source>
</evidence>
<accession>A0ABN0VV88</accession>
<sequence length="132" mass="13442">MKSTLRALAAATLSATLLTGAAATSYAAATPSPKASASASAEQASLTVTVDKTEVKAGDKVHVTGRTKGLKIGSKVVLQHKKNGKWTTLKAETVVKNGSSYALDAKLNTKGAEELRVQSGEVSSPSVTVTVS</sequence>
<reference evidence="2 3" key="1">
    <citation type="journal article" date="2019" name="Int. J. Syst. Evol. Microbiol.">
        <title>The Global Catalogue of Microorganisms (GCM) 10K type strain sequencing project: providing services to taxonomists for standard genome sequencing and annotation.</title>
        <authorList>
            <consortium name="The Broad Institute Genomics Platform"/>
            <consortium name="The Broad Institute Genome Sequencing Center for Infectious Disease"/>
            <person name="Wu L."/>
            <person name="Ma J."/>
        </authorList>
    </citation>
    <scope>NUCLEOTIDE SEQUENCE [LARGE SCALE GENOMIC DNA]</scope>
    <source>
        <strain evidence="2 3">JCM 4505</strain>
    </source>
</reference>
<evidence type="ECO:0008006" key="4">
    <source>
        <dbReference type="Google" id="ProtNLM"/>
    </source>
</evidence>
<name>A0ABN0VV88_9ACTN</name>
<keyword evidence="3" id="KW-1185">Reference proteome</keyword>
<comment type="caution">
    <text evidence="2">The sequence shown here is derived from an EMBL/GenBank/DDBJ whole genome shotgun (WGS) entry which is preliminary data.</text>
</comment>
<dbReference type="Proteomes" id="UP001501867">
    <property type="component" value="Unassembled WGS sequence"/>
</dbReference>
<feature type="signal peptide" evidence="1">
    <location>
        <begin position="1"/>
        <end position="27"/>
    </location>
</feature>